<keyword evidence="2" id="KW-1133">Transmembrane helix</keyword>
<keyword evidence="4" id="KW-1185">Reference proteome</keyword>
<keyword evidence="2" id="KW-0812">Transmembrane</keyword>
<reference evidence="3 4" key="1">
    <citation type="journal article" date="2015" name="Stand. Genomic Sci.">
        <title>Genomic Encyclopedia of Bacterial and Archaeal Type Strains, Phase III: the genomes of soil and plant-associated and newly described type strains.</title>
        <authorList>
            <person name="Whitman W.B."/>
            <person name="Woyke T."/>
            <person name="Klenk H.P."/>
            <person name="Zhou Y."/>
            <person name="Lilburn T.G."/>
            <person name="Beck B.J."/>
            <person name="De Vos P."/>
            <person name="Vandamme P."/>
            <person name="Eisen J.A."/>
            <person name="Garrity G."/>
            <person name="Hugenholtz P."/>
            <person name="Kyrpides N.C."/>
        </authorList>
    </citation>
    <scope>NUCLEOTIDE SEQUENCE [LARGE SCALE GENOMIC DNA]</scope>
    <source>
        <strain evidence="3 4">VKM Ac-2538</strain>
    </source>
</reference>
<protein>
    <submittedName>
        <fullName evidence="3">Uncharacterized protein</fullName>
    </submittedName>
</protein>
<accession>A0ABY2BJX0</accession>
<gene>
    <name evidence="3" type="ORF">EV644_106217</name>
</gene>
<comment type="caution">
    <text evidence="3">The sequence shown here is derived from an EMBL/GenBank/DDBJ whole genome shotgun (WGS) entry which is preliminary data.</text>
</comment>
<feature type="transmembrane region" description="Helical" evidence="2">
    <location>
        <begin position="156"/>
        <end position="175"/>
    </location>
</feature>
<feature type="region of interest" description="Disordered" evidence="1">
    <location>
        <begin position="90"/>
        <end position="112"/>
    </location>
</feature>
<dbReference type="RefSeq" id="WP_132189609.1">
    <property type="nucleotide sequence ID" value="NZ_SLWM01000006.1"/>
</dbReference>
<dbReference type="EMBL" id="SLWM01000006">
    <property type="protein sequence ID" value="TCO22909.1"/>
    <property type="molecule type" value="Genomic_DNA"/>
</dbReference>
<evidence type="ECO:0000313" key="3">
    <source>
        <dbReference type="EMBL" id="TCO22909.1"/>
    </source>
</evidence>
<dbReference type="Proteomes" id="UP000295818">
    <property type="component" value="Unassembled WGS sequence"/>
</dbReference>
<organism evidence="3 4">
    <name type="scientific">Kribbella orskensis</name>
    <dbReference type="NCBI Taxonomy" id="2512216"/>
    <lineage>
        <taxon>Bacteria</taxon>
        <taxon>Bacillati</taxon>
        <taxon>Actinomycetota</taxon>
        <taxon>Actinomycetes</taxon>
        <taxon>Propionibacteriales</taxon>
        <taxon>Kribbellaceae</taxon>
        <taxon>Kribbella</taxon>
    </lineage>
</organism>
<feature type="compositionally biased region" description="Polar residues" evidence="1">
    <location>
        <begin position="92"/>
        <end position="105"/>
    </location>
</feature>
<proteinExistence type="predicted"/>
<name>A0ABY2BJX0_9ACTN</name>
<evidence type="ECO:0000256" key="2">
    <source>
        <dbReference type="SAM" id="Phobius"/>
    </source>
</evidence>
<sequence length="199" mass="21274">MSDLLPDEELPRQLDAAEQALAISQHRWFGRVTLLTALAAGVTLLLPWTFSRRLGLSVWQLGLETQPSVAVTWLAGLATSILALALHPRRQPASSSDDPTRATASSRDDQTRTTASIYSQTAAAVTALIAMLFIAGAWQARDLGSLSDSWPGPGPALAAITGFTWLLAASAQLVASRVPQTHPTDEALQEAVTRLRNAR</sequence>
<evidence type="ECO:0000313" key="4">
    <source>
        <dbReference type="Proteomes" id="UP000295818"/>
    </source>
</evidence>
<keyword evidence="2" id="KW-0472">Membrane</keyword>
<feature type="transmembrane region" description="Helical" evidence="2">
    <location>
        <begin position="70"/>
        <end position="86"/>
    </location>
</feature>
<feature type="transmembrane region" description="Helical" evidence="2">
    <location>
        <begin position="28"/>
        <end position="50"/>
    </location>
</feature>
<feature type="transmembrane region" description="Helical" evidence="2">
    <location>
        <begin position="117"/>
        <end position="136"/>
    </location>
</feature>
<evidence type="ECO:0000256" key="1">
    <source>
        <dbReference type="SAM" id="MobiDB-lite"/>
    </source>
</evidence>